<evidence type="ECO:0000259" key="1">
    <source>
        <dbReference type="PROSITE" id="PS51163"/>
    </source>
</evidence>
<accession>A0A1F5T7T3</accession>
<evidence type="ECO:0000313" key="3">
    <source>
        <dbReference type="Proteomes" id="UP000178656"/>
    </source>
</evidence>
<dbReference type="InterPro" id="IPR052532">
    <property type="entry name" value="SUA5_domain"/>
</dbReference>
<dbReference type="EMBL" id="MFGM01000060">
    <property type="protein sequence ID" value="OGF35050.1"/>
    <property type="molecule type" value="Genomic_DNA"/>
</dbReference>
<dbReference type="SUPFAM" id="SSF55821">
    <property type="entry name" value="YrdC/RibB"/>
    <property type="match status" value="1"/>
</dbReference>
<dbReference type="PANTHER" id="PTHR42828">
    <property type="entry name" value="DHBP SYNTHASE RIBB-LIKE ALPHA/BETA DOMAIN-CONTAINING PROTEIN"/>
    <property type="match status" value="1"/>
</dbReference>
<reference evidence="2 3" key="1">
    <citation type="journal article" date="2016" name="Nat. Commun.">
        <title>Thousands of microbial genomes shed light on interconnected biogeochemical processes in an aquifer system.</title>
        <authorList>
            <person name="Anantharaman K."/>
            <person name="Brown C.T."/>
            <person name="Hug L.A."/>
            <person name="Sharon I."/>
            <person name="Castelle C.J."/>
            <person name="Probst A.J."/>
            <person name="Thomas B.C."/>
            <person name="Singh A."/>
            <person name="Wilkins M.J."/>
            <person name="Karaoz U."/>
            <person name="Brodie E.L."/>
            <person name="Williams K.H."/>
            <person name="Hubbard S.S."/>
            <person name="Banfield J.F."/>
        </authorList>
    </citation>
    <scope>NUCLEOTIDE SEQUENCE [LARGE SCALE GENOMIC DNA]</scope>
</reference>
<comment type="caution">
    <text evidence="2">The sequence shown here is derived from an EMBL/GenBank/DDBJ whole genome shotgun (WGS) entry which is preliminary data.</text>
</comment>
<dbReference type="InterPro" id="IPR017945">
    <property type="entry name" value="DHBP_synth_RibB-like_a/b_dom"/>
</dbReference>
<evidence type="ECO:0000313" key="2">
    <source>
        <dbReference type="EMBL" id="OGF35050.1"/>
    </source>
</evidence>
<sequence>MLIEINNLSPEYPKIKQAVDILKNGGGIVYPTDTIYGFGCDIFNKNAVDRIYKIKQKKATGFSFICPDLNEIAKYALVSDYAYKLLKRLLPGAYTFIFKATKMVPKDLIPNKKTVAIRIPDNRVCLDIVKQLGHPIVTTSVNVTHEPHFSDPLIIDKEFGDNVDLVIDAGILANDPSSVIDLSGDAPVIVRRGKGDVTMFE</sequence>
<name>A0A1F5T7T3_9BACT</name>
<dbReference type="AlphaFoldDB" id="A0A1F5T7T3"/>
<dbReference type="Proteomes" id="UP000178656">
    <property type="component" value="Unassembled WGS sequence"/>
</dbReference>
<gene>
    <name evidence="2" type="ORF">A2482_01110</name>
</gene>
<dbReference type="PROSITE" id="PS51163">
    <property type="entry name" value="YRDC"/>
    <property type="match status" value="1"/>
</dbReference>
<dbReference type="Gene3D" id="3.90.870.10">
    <property type="entry name" value="DHBP synthase"/>
    <property type="match status" value="1"/>
</dbReference>
<dbReference type="NCBIfam" id="TIGR00057">
    <property type="entry name" value="L-threonylcarbamoyladenylate synthase"/>
    <property type="match status" value="1"/>
</dbReference>
<feature type="domain" description="YrdC-like" evidence="1">
    <location>
        <begin position="12"/>
        <end position="195"/>
    </location>
</feature>
<organism evidence="2 3">
    <name type="scientific">Candidatus Falkowbacteria bacterium RIFOXYC2_FULL_48_21</name>
    <dbReference type="NCBI Taxonomy" id="1798005"/>
    <lineage>
        <taxon>Bacteria</taxon>
        <taxon>Candidatus Falkowiibacteriota</taxon>
    </lineage>
</organism>
<dbReference type="GO" id="GO:0003725">
    <property type="term" value="F:double-stranded RNA binding"/>
    <property type="evidence" value="ECO:0007669"/>
    <property type="project" value="InterPro"/>
</dbReference>
<protein>
    <submittedName>
        <fullName evidence="2">Threonylcarbamoyl-AMP synthase</fullName>
    </submittedName>
</protein>
<dbReference type="InterPro" id="IPR006070">
    <property type="entry name" value="Sua5-like_dom"/>
</dbReference>
<proteinExistence type="predicted"/>
<dbReference type="PANTHER" id="PTHR42828:SF3">
    <property type="entry name" value="THREONYLCARBAMOYL-AMP SYNTHASE"/>
    <property type="match status" value="1"/>
</dbReference>
<dbReference type="Pfam" id="PF01300">
    <property type="entry name" value="Sua5_yciO_yrdC"/>
    <property type="match status" value="1"/>
</dbReference>